<protein>
    <submittedName>
        <fullName evidence="1">Uncharacterized protein</fullName>
    </submittedName>
</protein>
<dbReference type="Proteomes" id="UP000827092">
    <property type="component" value="Unassembled WGS sequence"/>
</dbReference>
<sequence>MAPAAVQLVNEMIAADVEDHVSDIKKMDFHESVLNFCSNQCSKTSSTFSNIISSIKSTSELISDATAGLKYETMRFIQDKQIDKKDAESLLQKFDDYGNFMRNLDTKYKLLTFFKENRRYLEPTSIVLGTRYEQKIKNGIPLQVLKSDKCQYISIVDMLTHIVSMDGFSDLLEEYKLTKTTRDHCLRSIHDGLYYFGNSIFTSLDTIVIELYIDEMELVNPLGSHTGVHKLGFVYFTIKDLPVSLQSSLDSIFIVNIHYALDVAKYGYEKILAPVITDLKFLFDEGITFGEKNYKVVLWQVSGDNLGLNKLLGLVESFSANYCCRFCVVHKHAMHTMTQEESGLLRTKDLHDQHVQEAADTSSIVLGVKGSCPFNDLNYWHSTDNLVVDIVHDLFEGWCGTEVLLLLNTFIFDGLLTLSTLNDRIVNFNYSKCESRCKPGPFQQDRIVNIGSTGQNATQMWTLIRILPLLIGDKIPQGNKFWDLFLLMLTIVDTLVAPVISLAETFQLAENISDHHKFFLELFPLRYLTPKMHFA</sequence>
<evidence type="ECO:0000313" key="2">
    <source>
        <dbReference type="Proteomes" id="UP000827092"/>
    </source>
</evidence>
<comment type="caution">
    <text evidence="1">The sequence shown here is derived from an EMBL/GenBank/DDBJ whole genome shotgun (WGS) entry which is preliminary data.</text>
</comment>
<keyword evidence="2" id="KW-1185">Reference proteome</keyword>
<dbReference type="AlphaFoldDB" id="A0AAV6U0E9"/>
<evidence type="ECO:0000313" key="1">
    <source>
        <dbReference type="EMBL" id="KAG8177494.1"/>
    </source>
</evidence>
<gene>
    <name evidence="1" type="ORF">JTE90_008678</name>
</gene>
<accession>A0AAV6U0E9</accession>
<name>A0AAV6U0E9_9ARAC</name>
<reference evidence="1 2" key="1">
    <citation type="journal article" date="2022" name="Nat. Ecol. Evol.">
        <title>A masculinizing supergene underlies an exaggerated male reproductive morph in a spider.</title>
        <authorList>
            <person name="Hendrickx F."/>
            <person name="De Corte Z."/>
            <person name="Sonet G."/>
            <person name="Van Belleghem S.M."/>
            <person name="Kostlbacher S."/>
            <person name="Vangestel C."/>
        </authorList>
    </citation>
    <scope>NUCLEOTIDE SEQUENCE [LARGE SCALE GENOMIC DNA]</scope>
    <source>
        <strain evidence="1">W744_W776</strain>
    </source>
</reference>
<dbReference type="EMBL" id="JAFNEN010000778">
    <property type="protein sequence ID" value="KAG8177494.1"/>
    <property type="molecule type" value="Genomic_DNA"/>
</dbReference>
<organism evidence="1 2">
    <name type="scientific">Oedothorax gibbosus</name>
    <dbReference type="NCBI Taxonomy" id="931172"/>
    <lineage>
        <taxon>Eukaryota</taxon>
        <taxon>Metazoa</taxon>
        <taxon>Ecdysozoa</taxon>
        <taxon>Arthropoda</taxon>
        <taxon>Chelicerata</taxon>
        <taxon>Arachnida</taxon>
        <taxon>Araneae</taxon>
        <taxon>Araneomorphae</taxon>
        <taxon>Entelegynae</taxon>
        <taxon>Araneoidea</taxon>
        <taxon>Linyphiidae</taxon>
        <taxon>Erigoninae</taxon>
        <taxon>Oedothorax</taxon>
    </lineage>
</organism>
<proteinExistence type="predicted"/>